<sequence length="111" mass="11530">MPNLIALSTLFTLALSLPTPTTAHQLPTVHLQTFGPSTSSFSPSLQKSTLSNGGQIISIPLGASLSSLADKPLELQGIELVGVEGAALDDVECRAQISWSSRSGKCALRKG</sequence>
<dbReference type="Proteomes" id="UP000799424">
    <property type="component" value="Unassembled WGS sequence"/>
</dbReference>
<evidence type="ECO:0000313" key="3">
    <source>
        <dbReference type="Proteomes" id="UP000799424"/>
    </source>
</evidence>
<protein>
    <submittedName>
        <fullName evidence="2">Uncharacterized protein</fullName>
    </submittedName>
</protein>
<keyword evidence="3" id="KW-1185">Reference proteome</keyword>
<gene>
    <name evidence="2" type="ORF">CC86DRAFT_153384</name>
</gene>
<evidence type="ECO:0000313" key="2">
    <source>
        <dbReference type="EMBL" id="KAF2818736.1"/>
    </source>
</evidence>
<name>A0A6A6ZCM6_9PLEO</name>
<evidence type="ECO:0000256" key="1">
    <source>
        <dbReference type="SAM" id="SignalP"/>
    </source>
</evidence>
<proteinExistence type="predicted"/>
<keyword evidence="1" id="KW-0732">Signal</keyword>
<accession>A0A6A6ZCM6</accession>
<dbReference type="EMBL" id="MU006249">
    <property type="protein sequence ID" value="KAF2818736.1"/>
    <property type="molecule type" value="Genomic_DNA"/>
</dbReference>
<dbReference type="AlphaFoldDB" id="A0A6A6ZCM6"/>
<feature type="signal peptide" evidence="1">
    <location>
        <begin position="1"/>
        <end position="23"/>
    </location>
</feature>
<feature type="chain" id="PRO_5025562493" evidence="1">
    <location>
        <begin position="24"/>
        <end position="111"/>
    </location>
</feature>
<organism evidence="2 3">
    <name type="scientific">Ophiobolus disseminans</name>
    <dbReference type="NCBI Taxonomy" id="1469910"/>
    <lineage>
        <taxon>Eukaryota</taxon>
        <taxon>Fungi</taxon>
        <taxon>Dikarya</taxon>
        <taxon>Ascomycota</taxon>
        <taxon>Pezizomycotina</taxon>
        <taxon>Dothideomycetes</taxon>
        <taxon>Pleosporomycetidae</taxon>
        <taxon>Pleosporales</taxon>
        <taxon>Pleosporineae</taxon>
        <taxon>Phaeosphaeriaceae</taxon>
        <taxon>Ophiobolus</taxon>
    </lineage>
</organism>
<reference evidence="2" key="1">
    <citation type="journal article" date="2020" name="Stud. Mycol.">
        <title>101 Dothideomycetes genomes: a test case for predicting lifestyles and emergence of pathogens.</title>
        <authorList>
            <person name="Haridas S."/>
            <person name="Albert R."/>
            <person name="Binder M."/>
            <person name="Bloem J."/>
            <person name="Labutti K."/>
            <person name="Salamov A."/>
            <person name="Andreopoulos B."/>
            <person name="Baker S."/>
            <person name="Barry K."/>
            <person name="Bills G."/>
            <person name="Bluhm B."/>
            <person name="Cannon C."/>
            <person name="Castanera R."/>
            <person name="Culley D."/>
            <person name="Daum C."/>
            <person name="Ezra D."/>
            <person name="Gonzalez J."/>
            <person name="Henrissat B."/>
            <person name="Kuo A."/>
            <person name="Liang C."/>
            <person name="Lipzen A."/>
            <person name="Lutzoni F."/>
            <person name="Magnuson J."/>
            <person name="Mondo S."/>
            <person name="Nolan M."/>
            <person name="Ohm R."/>
            <person name="Pangilinan J."/>
            <person name="Park H.-J."/>
            <person name="Ramirez L."/>
            <person name="Alfaro M."/>
            <person name="Sun H."/>
            <person name="Tritt A."/>
            <person name="Yoshinaga Y."/>
            <person name="Zwiers L.-H."/>
            <person name="Turgeon B."/>
            <person name="Goodwin S."/>
            <person name="Spatafora J."/>
            <person name="Crous P."/>
            <person name="Grigoriev I."/>
        </authorList>
    </citation>
    <scope>NUCLEOTIDE SEQUENCE</scope>
    <source>
        <strain evidence="2">CBS 113818</strain>
    </source>
</reference>